<comment type="caution">
    <text evidence="1">The sequence shown here is derived from an EMBL/GenBank/DDBJ whole genome shotgun (WGS) entry which is preliminary data.</text>
</comment>
<dbReference type="Gene3D" id="2.130.10.10">
    <property type="entry name" value="YVTN repeat-like/Quinoprotein amine dehydrogenase"/>
    <property type="match status" value="1"/>
</dbReference>
<gene>
    <name evidence="1" type="ORF">P7K49_025686</name>
</gene>
<keyword evidence="2" id="KW-1185">Reference proteome</keyword>
<evidence type="ECO:0000313" key="2">
    <source>
        <dbReference type="Proteomes" id="UP001266305"/>
    </source>
</evidence>
<dbReference type="Proteomes" id="UP001266305">
    <property type="component" value="Unassembled WGS sequence"/>
</dbReference>
<reference evidence="1 2" key="1">
    <citation type="submission" date="2023-05" db="EMBL/GenBank/DDBJ databases">
        <title>B98-5 Cell Line De Novo Hybrid Assembly: An Optical Mapping Approach.</title>
        <authorList>
            <person name="Kananen K."/>
            <person name="Auerbach J.A."/>
            <person name="Kautto E."/>
            <person name="Blachly J.S."/>
        </authorList>
    </citation>
    <scope>NUCLEOTIDE SEQUENCE [LARGE SCALE GENOMIC DNA]</scope>
    <source>
        <strain evidence="1">B95-8</strain>
        <tissue evidence="1">Cell line</tissue>
    </source>
</reference>
<sequence length="101" mass="11042">MRPLIRVDGPRGNALQYETVQVVDPGPVLRDMAFSKDHEQLYIMSERQCGLNSLEDPADRVWIVLPGPSRCCGGDEFHIMPPTGLVHYALAATGALPSPKA</sequence>
<dbReference type="InterPro" id="IPR036352">
    <property type="entry name" value="Semap_dom_sf"/>
</dbReference>
<proteinExistence type="predicted"/>
<dbReference type="EMBL" id="JASSZA010000012">
    <property type="protein sequence ID" value="KAK2096652.1"/>
    <property type="molecule type" value="Genomic_DNA"/>
</dbReference>
<protein>
    <submittedName>
        <fullName evidence="1">Uncharacterized protein</fullName>
    </submittedName>
</protein>
<evidence type="ECO:0000313" key="1">
    <source>
        <dbReference type="EMBL" id="KAK2096652.1"/>
    </source>
</evidence>
<dbReference type="InterPro" id="IPR015943">
    <property type="entry name" value="WD40/YVTN_repeat-like_dom_sf"/>
</dbReference>
<accession>A0ABQ9UK60</accession>
<dbReference type="SUPFAM" id="SSF101912">
    <property type="entry name" value="Sema domain"/>
    <property type="match status" value="1"/>
</dbReference>
<organism evidence="1 2">
    <name type="scientific">Saguinus oedipus</name>
    <name type="common">Cotton-top tamarin</name>
    <name type="synonym">Oedipomidas oedipus</name>
    <dbReference type="NCBI Taxonomy" id="9490"/>
    <lineage>
        <taxon>Eukaryota</taxon>
        <taxon>Metazoa</taxon>
        <taxon>Chordata</taxon>
        <taxon>Craniata</taxon>
        <taxon>Vertebrata</taxon>
        <taxon>Euteleostomi</taxon>
        <taxon>Mammalia</taxon>
        <taxon>Eutheria</taxon>
        <taxon>Euarchontoglires</taxon>
        <taxon>Primates</taxon>
        <taxon>Haplorrhini</taxon>
        <taxon>Platyrrhini</taxon>
        <taxon>Cebidae</taxon>
        <taxon>Callitrichinae</taxon>
        <taxon>Saguinus</taxon>
    </lineage>
</organism>
<name>A0ABQ9UK60_SAGOE</name>